<comment type="caution">
    <text evidence="2">The sequence shown here is derived from an EMBL/GenBank/DDBJ whole genome shotgun (WGS) entry which is preliminary data.</text>
</comment>
<dbReference type="GO" id="GO:0006357">
    <property type="term" value="P:regulation of transcription by RNA polymerase II"/>
    <property type="evidence" value="ECO:0007669"/>
    <property type="project" value="TreeGrafter"/>
</dbReference>
<dbReference type="AlphaFoldDB" id="A0A811MBR7"/>
<dbReference type="Pfam" id="PF00249">
    <property type="entry name" value="Myb_DNA-binding"/>
    <property type="match status" value="1"/>
</dbReference>
<dbReference type="PANTHER" id="PTHR21689">
    <property type="entry name" value="LIN-9"/>
    <property type="match status" value="1"/>
</dbReference>
<evidence type="ECO:0000313" key="2">
    <source>
        <dbReference type="EMBL" id="CAD6204607.1"/>
    </source>
</evidence>
<dbReference type="InterPro" id="IPR009057">
    <property type="entry name" value="Homeodomain-like_sf"/>
</dbReference>
<gene>
    <name evidence="2" type="ORF">NCGR_LOCUS2600</name>
</gene>
<dbReference type="EMBL" id="CAJGYO010000001">
    <property type="protein sequence ID" value="CAD6204607.1"/>
    <property type="molecule type" value="Genomic_DNA"/>
</dbReference>
<evidence type="ECO:0000259" key="1">
    <source>
        <dbReference type="PROSITE" id="PS51293"/>
    </source>
</evidence>
<dbReference type="GO" id="GO:0006351">
    <property type="term" value="P:DNA-templated transcription"/>
    <property type="evidence" value="ECO:0007669"/>
    <property type="project" value="InterPro"/>
</dbReference>
<proteinExistence type="predicted"/>
<dbReference type="InterPro" id="IPR001005">
    <property type="entry name" value="SANT/Myb"/>
</dbReference>
<keyword evidence="3" id="KW-1185">Reference proteome</keyword>
<dbReference type="InterPro" id="IPR010561">
    <property type="entry name" value="LIN-9/ALY1"/>
</dbReference>
<dbReference type="SMART" id="SM00717">
    <property type="entry name" value="SANT"/>
    <property type="match status" value="1"/>
</dbReference>
<dbReference type="CDD" id="cd00167">
    <property type="entry name" value="SANT"/>
    <property type="match status" value="1"/>
</dbReference>
<dbReference type="OrthoDB" id="2339771at2759"/>
<dbReference type="GO" id="GO:0005654">
    <property type="term" value="C:nucleoplasm"/>
    <property type="evidence" value="ECO:0007669"/>
    <property type="project" value="TreeGrafter"/>
</dbReference>
<dbReference type="Proteomes" id="UP000604825">
    <property type="component" value="Unassembled WGS sequence"/>
</dbReference>
<evidence type="ECO:0000313" key="3">
    <source>
        <dbReference type="Proteomes" id="UP000604825"/>
    </source>
</evidence>
<dbReference type="PROSITE" id="PS51293">
    <property type="entry name" value="SANT"/>
    <property type="match status" value="1"/>
</dbReference>
<dbReference type="GO" id="GO:0017053">
    <property type="term" value="C:transcription repressor complex"/>
    <property type="evidence" value="ECO:0007669"/>
    <property type="project" value="InterPro"/>
</dbReference>
<feature type="domain" description="SANT" evidence="1">
    <location>
        <begin position="38"/>
        <end position="75"/>
    </location>
</feature>
<dbReference type="InterPro" id="IPR017884">
    <property type="entry name" value="SANT_dom"/>
</dbReference>
<sequence>MGSENVSLKIKKIRIVGYEDKQKHEDAHSSSKKRKTTDLGPTWTEVELMWFYKAYHTHGEDWKKISAVVGHKTPDMVKALYSMHQTFLSLPKHQATATGFITLVTGHRNVLDLSPSHRANKQTHRASGKAKKCGEATQQKAHEAPHLRDSYHAGTISGFSPSFKNRYYGELVTNSQSHPVGNRIPRIPVLAPTDRSATDDATSELKNAICSTKRNNDRVSNDCANFSINEFSLDGRSRIMESTKGVEYQTFLTKGTGDTDIFQNQQPLKRKGMDQIMDRGQTSTAGHETLMEVREGNKPVGLLKAEQMFDEYISSDDMLILNVFQSLVSAADKMSKVKINFPSGTLRSETTLSDTDRKDEGISLVDVSKHGKPVDECSAYKANKKKHTELLDAEVPAEEQNAAHSINITEDTLNSDSARGIGDLL</sequence>
<protein>
    <recommendedName>
        <fullName evidence="1">SANT domain-containing protein</fullName>
    </recommendedName>
</protein>
<dbReference type="PANTHER" id="PTHR21689:SF5">
    <property type="entry name" value="PROTEIN ALWAYS EARLY 1-RELATED"/>
    <property type="match status" value="1"/>
</dbReference>
<dbReference type="GO" id="GO:0003677">
    <property type="term" value="F:DNA binding"/>
    <property type="evidence" value="ECO:0007669"/>
    <property type="project" value="TreeGrafter"/>
</dbReference>
<reference evidence="2" key="1">
    <citation type="submission" date="2020-10" db="EMBL/GenBank/DDBJ databases">
        <authorList>
            <person name="Han B."/>
            <person name="Lu T."/>
            <person name="Zhao Q."/>
            <person name="Huang X."/>
            <person name="Zhao Y."/>
        </authorList>
    </citation>
    <scope>NUCLEOTIDE SEQUENCE</scope>
</reference>
<dbReference type="SUPFAM" id="SSF46689">
    <property type="entry name" value="Homeodomain-like"/>
    <property type="match status" value="1"/>
</dbReference>
<dbReference type="GO" id="GO:0051726">
    <property type="term" value="P:regulation of cell cycle"/>
    <property type="evidence" value="ECO:0007669"/>
    <property type="project" value="TreeGrafter"/>
</dbReference>
<organism evidence="2 3">
    <name type="scientific">Miscanthus lutarioriparius</name>
    <dbReference type="NCBI Taxonomy" id="422564"/>
    <lineage>
        <taxon>Eukaryota</taxon>
        <taxon>Viridiplantae</taxon>
        <taxon>Streptophyta</taxon>
        <taxon>Embryophyta</taxon>
        <taxon>Tracheophyta</taxon>
        <taxon>Spermatophyta</taxon>
        <taxon>Magnoliopsida</taxon>
        <taxon>Liliopsida</taxon>
        <taxon>Poales</taxon>
        <taxon>Poaceae</taxon>
        <taxon>PACMAD clade</taxon>
        <taxon>Panicoideae</taxon>
        <taxon>Andropogonodae</taxon>
        <taxon>Andropogoneae</taxon>
        <taxon>Saccharinae</taxon>
        <taxon>Miscanthus</taxon>
    </lineage>
</organism>
<accession>A0A811MBR7</accession>
<name>A0A811MBR7_9POAL</name>
<dbReference type="Gene3D" id="1.20.58.1880">
    <property type="match status" value="1"/>
</dbReference>